<dbReference type="GO" id="GO:0000462">
    <property type="term" value="P:maturation of SSU-rRNA from tricistronic rRNA transcript (SSU-rRNA, 5.8S rRNA, LSU-rRNA)"/>
    <property type="evidence" value="ECO:0007669"/>
    <property type="project" value="TreeGrafter"/>
</dbReference>
<evidence type="ECO:0000259" key="4">
    <source>
        <dbReference type="Pfam" id="PF04003"/>
    </source>
</evidence>
<comment type="caution">
    <text evidence="5">The sequence shown here is derived from an EMBL/GenBank/DDBJ whole genome shotgun (WGS) entry which is preliminary data.</text>
</comment>
<feature type="non-terminal residue" evidence="5">
    <location>
        <position position="380"/>
    </location>
</feature>
<accession>A0A8H8DIE3</accession>
<dbReference type="InterPro" id="IPR007148">
    <property type="entry name" value="SSU_processome_Utp12"/>
</dbReference>
<dbReference type="GO" id="GO:0005730">
    <property type="term" value="C:nucleolus"/>
    <property type="evidence" value="ECO:0007669"/>
    <property type="project" value="TreeGrafter"/>
</dbReference>
<evidence type="ECO:0000256" key="3">
    <source>
        <dbReference type="ARBA" id="ARBA00038335"/>
    </source>
</evidence>
<dbReference type="AlphaFoldDB" id="A0A8H8DIE3"/>
<gene>
    <name evidence="5" type="ORF">BJ554DRAFT_188</name>
</gene>
<proteinExistence type="inferred from homology"/>
<evidence type="ECO:0000313" key="5">
    <source>
        <dbReference type="EMBL" id="KAG5459410.1"/>
    </source>
</evidence>
<protein>
    <submittedName>
        <fullName evidence="5">Dip2/Utp12 family-domain-containing protein</fullName>
    </submittedName>
</protein>
<reference evidence="5 6" key="1">
    <citation type="journal article" name="Sci. Rep.">
        <title>Genome-scale phylogenetic analyses confirm Olpidium as the closest living zoosporic fungus to the non-flagellated, terrestrial fungi.</title>
        <authorList>
            <person name="Chang Y."/>
            <person name="Rochon D."/>
            <person name="Sekimoto S."/>
            <person name="Wang Y."/>
            <person name="Chovatia M."/>
            <person name="Sandor L."/>
            <person name="Salamov A."/>
            <person name="Grigoriev I.V."/>
            <person name="Stajich J.E."/>
            <person name="Spatafora J.W."/>
        </authorList>
    </citation>
    <scope>NUCLEOTIDE SEQUENCE [LARGE SCALE GENOMIC DNA]</scope>
    <source>
        <strain evidence="5">S191</strain>
    </source>
</reference>
<keyword evidence="6" id="KW-1185">Reference proteome</keyword>
<dbReference type="Pfam" id="PF04003">
    <property type="entry name" value="Utp12"/>
    <property type="match status" value="1"/>
</dbReference>
<sequence>FSEEDDFCITSADQDRFINLWNVAQETQGDAIALTVDTNVLSVAARSTVAGDFDLLCVTDEGVVKLWRNPTKPSVAKSKKKSSTRQPDASLVVYNAGEEATEDGVLAADIQQIFAATFVGDSQVMVARGSALKLVFERVNYINENGTLLPDIRLVRPPATNLLVDSGFAAASRYAATKRNYDETKTTILDSTDFGLPSAGINGTVEQTLEERLHDLAVAEDGAKPVCGASNGVVACEKVVPGGAPKASSLSTALVQALHSADHQLLELCLTHTNPEVIRSSVRRLPPQYVVPLLREIVTRFQRRPNRAAQLLEWVRAPLLLHAGYLMTVPELVRELSGFYQAMDARLASFRRLMHLSGRLEMVNTQISARHARLEATDAT</sequence>
<dbReference type="PANTHER" id="PTHR44267">
    <property type="entry name" value="WD REPEAT-CONTAINING PROTEIN 43"/>
    <property type="match status" value="1"/>
</dbReference>
<comment type="subcellular location">
    <subcellularLocation>
        <location evidence="1">Nucleus</location>
    </subcellularLocation>
</comment>
<dbReference type="EMBL" id="JAEFCI010006879">
    <property type="protein sequence ID" value="KAG5459410.1"/>
    <property type="molecule type" value="Genomic_DNA"/>
</dbReference>
<organism evidence="5 6">
    <name type="scientific">Olpidium bornovanus</name>
    <dbReference type="NCBI Taxonomy" id="278681"/>
    <lineage>
        <taxon>Eukaryota</taxon>
        <taxon>Fungi</taxon>
        <taxon>Fungi incertae sedis</taxon>
        <taxon>Olpidiomycota</taxon>
        <taxon>Olpidiomycotina</taxon>
        <taxon>Olpidiomycetes</taxon>
        <taxon>Olpidiales</taxon>
        <taxon>Olpidiaceae</taxon>
        <taxon>Olpidium</taxon>
    </lineage>
</organism>
<dbReference type="Proteomes" id="UP000673691">
    <property type="component" value="Unassembled WGS sequence"/>
</dbReference>
<keyword evidence="2" id="KW-0539">Nucleus</keyword>
<feature type="non-terminal residue" evidence="5">
    <location>
        <position position="1"/>
    </location>
</feature>
<dbReference type="InterPro" id="IPR052414">
    <property type="entry name" value="U3_snoRNA-assoc_WDR"/>
</dbReference>
<feature type="domain" description="Small-subunit processome Utp12" evidence="4">
    <location>
        <begin position="262"/>
        <end position="364"/>
    </location>
</feature>
<dbReference type="OrthoDB" id="30195at2759"/>
<dbReference type="PANTHER" id="PTHR44267:SF1">
    <property type="entry name" value="WD REPEAT-CONTAINING PROTEIN 43"/>
    <property type="match status" value="1"/>
</dbReference>
<evidence type="ECO:0000256" key="1">
    <source>
        <dbReference type="ARBA" id="ARBA00004123"/>
    </source>
</evidence>
<comment type="similarity">
    <text evidence="3">Belongs to the UTP5 family.</text>
</comment>
<evidence type="ECO:0000256" key="2">
    <source>
        <dbReference type="ARBA" id="ARBA00023242"/>
    </source>
</evidence>
<name>A0A8H8DIE3_9FUNG</name>
<evidence type="ECO:0000313" key="6">
    <source>
        <dbReference type="Proteomes" id="UP000673691"/>
    </source>
</evidence>